<feature type="transmembrane region" description="Helical" evidence="7">
    <location>
        <begin position="180"/>
        <end position="201"/>
    </location>
</feature>
<comment type="subcellular location">
    <subcellularLocation>
        <location evidence="1 7">Cell inner membrane</location>
        <topology evidence="1 7">Multi-pass membrane protein</topology>
    </subcellularLocation>
</comment>
<evidence type="ECO:0000313" key="10">
    <source>
        <dbReference type="Proteomes" id="UP000320231"/>
    </source>
</evidence>
<comment type="similarity">
    <text evidence="7">Belongs to the TRAP transporter large permease family.</text>
</comment>
<dbReference type="AlphaFoldDB" id="A0A455UFW3"/>
<feature type="transmembrane region" description="Helical" evidence="7">
    <location>
        <begin position="97"/>
        <end position="120"/>
    </location>
</feature>
<comment type="subunit">
    <text evidence="7">The complex comprises the extracytoplasmic solute receptor protein and the two transmembrane proteins.</text>
</comment>
<dbReference type="EMBL" id="AP019514">
    <property type="protein sequence ID" value="BBI65186.1"/>
    <property type="molecule type" value="Genomic_DNA"/>
</dbReference>
<dbReference type="KEGG" id="hsr:HSBAA_64920"/>
<evidence type="ECO:0000256" key="4">
    <source>
        <dbReference type="ARBA" id="ARBA00022692"/>
    </source>
</evidence>
<evidence type="ECO:0000313" key="9">
    <source>
        <dbReference type="EMBL" id="BBI65186.1"/>
    </source>
</evidence>
<feature type="transmembrane region" description="Helical" evidence="7">
    <location>
        <begin position="339"/>
        <end position="356"/>
    </location>
</feature>
<organism evidence="9 10">
    <name type="scientific">Vreelandella sulfidaeris</name>
    <dbReference type="NCBI Taxonomy" id="115553"/>
    <lineage>
        <taxon>Bacteria</taxon>
        <taxon>Pseudomonadati</taxon>
        <taxon>Pseudomonadota</taxon>
        <taxon>Gammaproteobacteria</taxon>
        <taxon>Oceanospirillales</taxon>
        <taxon>Halomonadaceae</taxon>
        <taxon>Vreelandella</taxon>
    </lineage>
</organism>
<feature type="transmembrane region" description="Helical" evidence="7">
    <location>
        <begin position="362"/>
        <end position="387"/>
    </location>
</feature>
<feature type="transmembrane region" description="Helical" evidence="7">
    <location>
        <begin position="248"/>
        <end position="265"/>
    </location>
</feature>
<feature type="transmembrane region" description="Helical" evidence="7">
    <location>
        <begin position="277"/>
        <end position="298"/>
    </location>
</feature>
<keyword evidence="2" id="KW-1003">Cell membrane</keyword>
<evidence type="ECO:0000256" key="7">
    <source>
        <dbReference type="RuleBase" id="RU369079"/>
    </source>
</evidence>
<feature type="transmembrane region" description="Helical" evidence="7">
    <location>
        <begin position="6"/>
        <end position="36"/>
    </location>
</feature>
<keyword evidence="3 7" id="KW-0997">Cell inner membrane</keyword>
<protein>
    <recommendedName>
        <fullName evidence="7">TRAP transporter large permease protein</fullName>
    </recommendedName>
</protein>
<dbReference type="PIRSF" id="PIRSF006066">
    <property type="entry name" value="HI0050"/>
    <property type="match status" value="1"/>
</dbReference>
<comment type="function">
    <text evidence="7">Part of the tripartite ATP-independent periplasmic (TRAP) transport system.</text>
</comment>
<feature type="transmembrane region" description="Helical" evidence="7">
    <location>
        <begin position="221"/>
        <end position="242"/>
    </location>
</feature>
<evidence type="ECO:0000256" key="6">
    <source>
        <dbReference type="ARBA" id="ARBA00023136"/>
    </source>
</evidence>
<dbReference type="InterPro" id="IPR010656">
    <property type="entry name" value="DctM"/>
</dbReference>
<proteinExistence type="inferred from homology"/>
<sequence>MGSEAIGAIGLGLLLVLMILRVPVALTMLIVGVVGFAQIISWDAAVAQLKTVPVEVLSNYSFSAVPMFILMGVLAAHSGMAGKLFDSTRIICGGWKGGLAIAAVGSCGIFSAISGSSLATASTMTRVALPEMERYGYNRGLATGALAAGGTLGIMIPPSIALLIYAILTEQSVGDMFMAGLIPDLLGLVMYSLTITVVMYLRPSLAVAGEPTAWKEKLLSLTGLVPFFGVFLVMILGIYFGAFTPTEGASVGAFATLLYALVKGMRGAQLWHSVQETLALSAVVFFMLVGAETLGYFISVSRISFSITDLLYGMDLTPIVVVLCILALYFVLGMFMDSIAMLVITVPVVYPIIQAMGIDPVWFGILTVLTVELGLMTPPVGMNVFVIKAMAPHVGLGEIFKGVTPFVVSDLLRLTLLILFPVLSTFSCSKRYECSCD</sequence>
<dbReference type="Pfam" id="PF06808">
    <property type="entry name" value="DctM"/>
    <property type="match status" value="1"/>
</dbReference>
<name>A0A455UFW3_9GAMM</name>
<evidence type="ECO:0000256" key="1">
    <source>
        <dbReference type="ARBA" id="ARBA00004429"/>
    </source>
</evidence>
<feature type="transmembrane region" description="Helical" evidence="7">
    <location>
        <begin position="310"/>
        <end position="332"/>
    </location>
</feature>
<evidence type="ECO:0000256" key="5">
    <source>
        <dbReference type="ARBA" id="ARBA00022989"/>
    </source>
</evidence>
<evidence type="ECO:0000256" key="3">
    <source>
        <dbReference type="ARBA" id="ARBA00022519"/>
    </source>
</evidence>
<keyword evidence="7" id="KW-0813">Transport</keyword>
<feature type="domain" description="TRAP C4-dicarboxylate transport system permease DctM subunit" evidence="8">
    <location>
        <begin position="11"/>
        <end position="422"/>
    </location>
</feature>
<accession>A0A455UFW3</accession>
<keyword evidence="5 7" id="KW-1133">Transmembrane helix</keyword>
<dbReference type="NCBIfam" id="TIGR00786">
    <property type="entry name" value="dctM"/>
    <property type="match status" value="1"/>
</dbReference>
<gene>
    <name evidence="9" type="ORF">HSBAA_64920</name>
</gene>
<keyword evidence="4 7" id="KW-0812">Transmembrane</keyword>
<feature type="transmembrane region" description="Helical" evidence="7">
    <location>
        <begin position="57"/>
        <end position="77"/>
    </location>
</feature>
<feature type="transmembrane region" description="Helical" evidence="7">
    <location>
        <begin position="141"/>
        <end position="168"/>
    </location>
</feature>
<evidence type="ECO:0000259" key="8">
    <source>
        <dbReference type="Pfam" id="PF06808"/>
    </source>
</evidence>
<dbReference type="InterPro" id="IPR004681">
    <property type="entry name" value="TRAP_DctM"/>
</dbReference>
<dbReference type="PANTHER" id="PTHR33362">
    <property type="entry name" value="SIALIC ACID TRAP TRANSPORTER PERMEASE PROTEIN SIAT-RELATED"/>
    <property type="match status" value="1"/>
</dbReference>
<dbReference type="GO" id="GO:0005886">
    <property type="term" value="C:plasma membrane"/>
    <property type="evidence" value="ECO:0007669"/>
    <property type="project" value="UniProtKB-SubCell"/>
</dbReference>
<reference evidence="9 10" key="1">
    <citation type="journal article" date="2019" name="Microbiol. Resour. Announc.">
        <title>Complete Genome Sequence of Halomonas sulfidaeris Strain Esulfide1 Isolated from a Metal Sulfide Rock at a Depth of 2,200 Meters, Obtained Using Nanopore Sequencing.</title>
        <authorList>
            <person name="Saito M."/>
            <person name="Nishigata A."/>
            <person name="Galipon J."/>
            <person name="Arakawa K."/>
        </authorList>
    </citation>
    <scope>NUCLEOTIDE SEQUENCE [LARGE SCALE GENOMIC DNA]</scope>
    <source>
        <strain evidence="9 10">ATCC BAA-803</strain>
    </source>
</reference>
<dbReference type="PANTHER" id="PTHR33362:SF5">
    <property type="entry name" value="C4-DICARBOXYLATE TRAP TRANSPORTER LARGE PERMEASE PROTEIN DCTM"/>
    <property type="match status" value="1"/>
</dbReference>
<dbReference type="GO" id="GO:0022857">
    <property type="term" value="F:transmembrane transporter activity"/>
    <property type="evidence" value="ECO:0007669"/>
    <property type="project" value="UniProtKB-UniRule"/>
</dbReference>
<dbReference type="Proteomes" id="UP000320231">
    <property type="component" value="Chromosome"/>
</dbReference>
<keyword evidence="6 7" id="KW-0472">Membrane</keyword>
<evidence type="ECO:0000256" key="2">
    <source>
        <dbReference type="ARBA" id="ARBA00022475"/>
    </source>
</evidence>